<feature type="region of interest" description="Disordered" evidence="1">
    <location>
        <begin position="66"/>
        <end position="100"/>
    </location>
</feature>
<evidence type="ECO:0000313" key="3">
    <source>
        <dbReference type="Proteomes" id="UP000499080"/>
    </source>
</evidence>
<dbReference type="Proteomes" id="UP000499080">
    <property type="component" value="Unassembled WGS sequence"/>
</dbReference>
<name>A0A4Y2NM85_ARAVE</name>
<evidence type="ECO:0000256" key="1">
    <source>
        <dbReference type="SAM" id="MobiDB-lite"/>
    </source>
</evidence>
<protein>
    <submittedName>
        <fullName evidence="2">Uncharacterized protein</fullName>
    </submittedName>
</protein>
<organism evidence="2 3">
    <name type="scientific">Araneus ventricosus</name>
    <name type="common">Orbweaver spider</name>
    <name type="synonym">Epeira ventricosa</name>
    <dbReference type="NCBI Taxonomy" id="182803"/>
    <lineage>
        <taxon>Eukaryota</taxon>
        <taxon>Metazoa</taxon>
        <taxon>Ecdysozoa</taxon>
        <taxon>Arthropoda</taxon>
        <taxon>Chelicerata</taxon>
        <taxon>Arachnida</taxon>
        <taxon>Araneae</taxon>
        <taxon>Araneomorphae</taxon>
        <taxon>Entelegynae</taxon>
        <taxon>Araneoidea</taxon>
        <taxon>Araneidae</taxon>
        <taxon>Araneus</taxon>
    </lineage>
</organism>
<keyword evidence="3" id="KW-1185">Reference proteome</keyword>
<dbReference type="EMBL" id="BGPR01128835">
    <property type="protein sequence ID" value="GBN40618.1"/>
    <property type="molecule type" value="Genomic_DNA"/>
</dbReference>
<sequence>MLEESKTSLRDRIEEIEKEMLGRLRCGDSSKSGCNFLTLSILSIDQKAITPPCYNIRINNNRPPRHHRALWPPHKSPHYERPMRRPPSFIGVRPVIGDGP</sequence>
<comment type="caution">
    <text evidence="2">The sequence shown here is derived from an EMBL/GenBank/DDBJ whole genome shotgun (WGS) entry which is preliminary data.</text>
</comment>
<reference evidence="2 3" key="1">
    <citation type="journal article" date="2019" name="Sci. Rep.">
        <title>Orb-weaving spider Araneus ventricosus genome elucidates the spidroin gene catalogue.</title>
        <authorList>
            <person name="Kono N."/>
            <person name="Nakamura H."/>
            <person name="Ohtoshi R."/>
            <person name="Moran D.A.P."/>
            <person name="Shinohara A."/>
            <person name="Yoshida Y."/>
            <person name="Fujiwara M."/>
            <person name="Mori M."/>
            <person name="Tomita M."/>
            <person name="Arakawa K."/>
        </authorList>
    </citation>
    <scope>NUCLEOTIDE SEQUENCE [LARGE SCALE GENOMIC DNA]</scope>
</reference>
<accession>A0A4Y2NM85</accession>
<proteinExistence type="predicted"/>
<dbReference type="AlphaFoldDB" id="A0A4Y2NM85"/>
<gene>
    <name evidence="2" type="ORF">AVEN_93692_1</name>
</gene>
<evidence type="ECO:0000313" key="2">
    <source>
        <dbReference type="EMBL" id="GBN40618.1"/>
    </source>
</evidence>